<evidence type="ECO:0000256" key="7">
    <source>
        <dbReference type="ARBA" id="ARBA00049091"/>
    </source>
</evidence>
<dbReference type="GO" id="GO:0042744">
    <property type="term" value="P:hydrogen peroxide catabolic process"/>
    <property type="evidence" value="ECO:0007669"/>
    <property type="project" value="TreeGrafter"/>
</dbReference>
<keyword evidence="5" id="KW-0676">Redox-active center</keyword>
<dbReference type="Proteomes" id="UP000232323">
    <property type="component" value="Unassembled WGS sequence"/>
</dbReference>
<dbReference type="CDD" id="cd02947">
    <property type="entry name" value="TRX_family"/>
    <property type="match status" value="1"/>
</dbReference>
<proteinExistence type="predicted"/>
<evidence type="ECO:0000313" key="10">
    <source>
        <dbReference type="Proteomes" id="UP000232323"/>
    </source>
</evidence>
<dbReference type="OrthoDB" id="185659at2759"/>
<feature type="domain" description="Thioredoxin" evidence="8">
    <location>
        <begin position="265"/>
        <end position="392"/>
    </location>
</feature>
<keyword evidence="10" id="KW-1185">Reference proteome</keyword>
<dbReference type="GO" id="GO:0008379">
    <property type="term" value="F:thioredoxin peroxidase activity"/>
    <property type="evidence" value="ECO:0007669"/>
    <property type="project" value="TreeGrafter"/>
</dbReference>
<dbReference type="EMBL" id="BEGY01000018">
    <property type="protein sequence ID" value="GAX76560.1"/>
    <property type="molecule type" value="Genomic_DNA"/>
</dbReference>
<dbReference type="PROSITE" id="PS51352">
    <property type="entry name" value="THIOREDOXIN_2"/>
    <property type="match status" value="2"/>
</dbReference>
<comment type="caution">
    <text evidence="9">The sequence shown here is derived from an EMBL/GenBank/DDBJ whole genome shotgun (WGS) entry which is preliminary data.</text>
</comment>
<comment type="function">
    <text evidence="6">Thiol-specific peroxidase that catalyzes the reduction of hydrogen peroxide and organic hydroperoxides to water and alcohols, respectively. Plays a role in cell protection against oxidative stress by detoxifying peroxides. May be an antioxidant enzyme particularly in the developing shoot and photosynthesizing leaf.</text>
</comment>
<dbReference type="InterPro" id="IPR000866">
    <property type="entry name" value="AhpC/TSA"/>
</dbReference>
<dbReference type="EC" id="1.11.1.24" evidence="1"/>
<dbReference type="GO" id="GO:0006979">
    <property type="term" value="P:response to oxidative stress"/>
    <property type="evidence" value="ECO:0007669"/>
    <property type="project" value="TreeGrafter"/>
</dbReference>
<dbReference type="PANTHER" id="PTHR10681:SF171">
    <property type="entry name" value="PEROXIREDOXIN 4"/>
    <property type="match status" value="1"/>
</dbReference>
<dbReference type="GO" id="GO:0005829">
    <property type="term" value="C:cytosol"/>
    <property type="evidence" value="ECO:0007669"/>
    <property type="project" value="TreeGrafter"/>
</dbReference>
<keyword evidence="4" id="KW-0560">Oxidoreductase</keyword>
<keyword evidence="3" id="KW-0049">Antioxidant</keyword>
<dbReference type="CDD" id="cd03015">
    <property type="entry name" value="PRX_Typ2cys"/>
    <property type="match status" value="1"/>
</dbReference>
<dbReference type="FunFam" id="3.40.30.10:FF:000311">
    <property type="entry name" value="Thioredoxin-dependent peroxide reductase"/>
    <property type="match status" value="1"/>
</dbReference>
<name>A0A250X1E8_9CHLO</name>
<dbReference type="SUPFAM" id="SSF52833">
    <property type="entry name" value="Thioredoxin-like"/>
    <property type="match status" value="2"/>
</dbReference>
<keyword evidence="2" id="KW-0575">Peroxidase</keyword>
<evidence type="ECO:0000259" key="8">
    <source>
        <dbReference type="PROSITE" id="PS51352"/>
    </source>
</evidence>
<dbReference type="PANTHER" id="PTHR10681">
    <property type="entry name" value="THIOREDOXIN PEROXIDASE"/>
    <property type="match status" value="1"/>
</dbReference>
<gene>
    <name evidence="9" type="ORF">CEUSTIGMA_g4006.t1</name>
</gene>
<dbReference type="Pfam" id="PF00578">
    <property type="entry name" value="AhpC-TSA"/>
    <property type="match status" value="1"/>
</dbReference>
<protein>
    <recommendedName>
        <fullName evidence="1">thioredoxin-dependent peroxiredoxin</fullName>
        <ecNumber evidence="1">1.11.1.24</ecNumber>
    </recommendedName>
</protein>
<dbReference type="Gene3D" id="3.40.30.10">
    <property type="entry name" value="Glutaredoxin"/>
    <property type="match status" value="2"/>
</dbReference>
<dbReference type="InterPro" id="IPR019479">
    <property type="entry name" value="Peroxiredoxin_C"/>
</dbReference>
<sequence>MLKNQGYMDIKMRSYRFALQALKQCAQKKCGHAGILATTSVMNMLQNPVETSKSAFVTSMLPFGCANFSSEAEEDDYPILYPPSSVFVGKPAPDFSTNAVVDGEIKKVSLSDYKGKYVVLFFYPKDFTFVCPTEIIAFSDRAKEFEALNCQVIATSTDTEECHLAWTRTPRSRGGLGFMQIPILADVTKEISARYGVLIESLGIAHRGLFIINPQGVIQQITVNDLPIGRSVDETLRLLQAIQFVAEHGEVCPANWKPGEKTMVADPEKSMEYFSTVKDMGDDVIASKLHPVKDKQEFDQLINSSSPVVVDFYAPWCGKCRQLGPFLDDLVTKYPGVKFVKVDTTQANLEALSQEFGSKGIPAFKFYKGGKEVAETIIGYKKKLLEETVGKL</sequence>
<dbReference type="AlphaFoldDB" id="A0A250X1E8"/>
<accession>A0A250X1E8</accession>
<dbReference type="PRINTS" id="PR00421">
    <property type="entry name" value="THIOREDOXIN"/>
</dbReference>
<evidence type="ECO:0000256" key="3">
    <source>
        <dbReference type="ARBA" id="ARBA00022862"/>
    </source>
</evidence>
<evidence type="ECO:0000256" key="2">
    <source>
        <dbReference type="ARBA" id="ARBA00022559"/>
    </source>
</evidence>
<evidence type="ECO:0000256" key="6">
    <source>
        <dbReference type="ARBA" id="ARBA00045169"/>
    </source>
</evidence>
<dbReference type="InterPro" id="IPR050217">
    <property type="entry name" value="Peroxiredoxin"/>
</dbReference>
<evidence type="ECO:0000256" key="5">
    <source>
        <dbReference type="ARBA" id="ARBA00023284"/>
    </source>
</evidence>
<dbReference type="GO" id="GO:0033554">
    <property type="term" value="P:cellular response to stress"/>
    <property type="evidence" value="ECO:0007669"/>
    <property type="project" value="TreeGrafter"/>
</dbReference>
<dbReference type="InterPro" id="IPR013766">
    <property type="entry name" value="Thioredoxin_domain"/>
</dbReference>
<reference evidence="9 10" key="1">
    <citation type="submission" date="2017-08" db="EMBL/GenBank/DDBJ databases">
        <title>Acidophilic green algal genome provides insights into adaptation to an acidic environment.</title>
        <authorList>
            <person name="Hirooka S."/>
            <person name="Hirose Y."/>
            <person name="Kanesaki Y."/>
            <person name="Higuchi S."/>
            <person name="Fujiwara T."/>
            <person name="Onuma R."/>
            <person name="Era A."/>
            <person name="Ohbayashi R."/>
            <person name="Uzuka A."/>
            <person name="Nozaki H."/>
            <person name="Yoshikawa H."/>
            <person name="Miyagishima S.Y."/>
        </authorList>
    </citation>
    <scope>NUCLEOTIDE SEQUENCE [LARGE SCALE GENOMIC DNA]</scope>
    <source>
        <strain evidence="9 10">NIES-2499</strain>
    </source>
</reference>
<dbReference type="GO" id="GO:0045454">
    <property type="term" value="P:cell redox homeostasis"/>
    <property type="evidence" value="ECO:0007669"/>
    <property type="project" value="TreeGrafter"/>
</dbReference>
<feature type="domain" description="Thioredoxin" evidence="8">
    <location>
        <begin position="86"/>
        <end position="244"/>
    </location>
</feature>
<dbReference type="Pfam" id="PF10417">
    <property type="entry name" value="1-cysPrx_C"/>
    <property type="match status" value="1"/>
</dbReference>
<comment type="catalytic activity">
    <reaction evidence="7">
        <text>a hydroperoxide + [thioredoxin]-dithiol = an alcohol + [thioredoxin]-disulfide + H2O</text>
        <dbReference type="Rhea" id="RHEA:62620"/>
        <dbReference type="Rhea" id="RHEA-COMP:10698"/>
        <dbReference type="Rhea" id="RHEA-COMP:10700"/>
        <dbReference type="ChEBI" id="CHEBI:15377"/>
        <dbReference type="ChEBI" id="CHEBI:29950"/>
        <dbReference type="ChEBI" id="CHEBI:30879"/>
        <dbReference type="ChEBI" id="CHEBI:35924"/>
        <dbReference type="ChEBI" id="CHEBI:50058"/>
        <dbReference type="EC" id="1.11.1.24"/>
    </reaction>
</comment>
<organism evidence="9 10">
    <name type="scientific">Chlamydomonas eustigma</name>
    <dbReference type="NCBI Taxonomy" id="1157962"/>
    <lineage>
        <taxon>Eukaryota</taxon>
        <taxon>Viridiplantae</taxon>
        <taxon>Chlorophyta</taxon>
        <taxon>core chlorophytes</taxon>
        <taxon>Chlorophyceae</taxon>
        <taxon>CS clade</taxon>
        <taxon>Chlamydomonadales</taxon>
        <taxon>Chlamydomonadaceae</taxon>
        <taxon>Chlamydomonas</taxon>
    </lineage>
</organism>
<dbReference type="STRING" id="1157962.A0A250X1E8"/>
<dbReference type="InterPro" id="IPR036249">
    <property type="entry name" value="Thioredoxin-like_sf"/>
</dbReference>
<evidence type="ECO:0000256" key="4">
    <source>
        <dbReference type="ARBA" id="ARBA00023002"/>
    </source>
</evidence>
<dbReference type="Pfam" id="PF00085">
    <property type="entry name" value="Thioredoxin"/>
    <property type="match status" value="1"/>
</dbReference>
<evidence type="ECO:0000313" key="9">
    <source>
        <dbReference type="EMBL" id="GAX76560.1"/>
    </source>
</evidence>
<evidence type="ECO:0000256" key="1">
    <source>
        <dbReference type="ARBA" id="ARBA00013017"/>
    </source>
</evidence>